<sequence length="138" mass="14552">MKNSGIHPANRDEPPTYEEATSNIDLRVVAAPASPHDPPAEATPVADQGVTCHLTSAAASVRTDLGCAAVDVKRELKVAGEEVAKELADAYTEVQKGIAEVGRSLFGFGQGPCPSRSKCNRRSSCGRSLTGCKRKEKC</sequence>
<proteinExistence type="predicted"/>
<gene>
    <name evidence="2" type="ORF">CcaverHIS019_0502830</name>
</gene>
<dbReference type="EMBL" id="AP028216">
    <property type="protein sequence ID" value="BEI92655.1"/>
    <property type="molecule type" value="Genomic_DNA"/>
</dbReference>
<evidence type="ECO:0000256" key="1">
    <source>
        <dbReference type="SAM" id="MobiDB-lite"/>
    </source>
</evidence>
<dbReference type="GeneID" id="85496525"/>
<reference evidence="2" key="1">
    <citation type="journal article" date="2023" name="BMC Genomics">
        <title>Chromosome-level genome assemblies of Cutaneotrichosporon spp. (Trichosporonales, Basidiomycota) reveal imbalanced evolution between nucleotide sequences and chromosome synteny.</title>
        <authorList>
            <person name="Kobayashi Y."/>
            <person name="Kayamori A."/>
            <person name="Aoki K."/>
            <person name="Shiwa Y."/>
            <person name="Matsutani M."/>
            <person name="Fujita N."/>
            <person name="Sugita T."/>
            <person name="Iwasaki W."/>
            <person name="Tanaka N."/>
            <person name="Takashima M."/>
        </authorList>
    </citation>
    <scope>NUCLEOTIDE SEQUENCE</scope>
    <source>
        <strain evidence="2">HIS019</strain>
    </source>
</reference>
<organism evidence="2 3">
    <name type="scientific">Cutaneotrichosporon cavernicola</name>
    <dbReference type="NCBI Taxonomy" id="279322"/>
    <lineage>
        <taxon>Eukaryota</taxon>
        <taxon>Fungi</taxon>
        <taxon>Dikarya</taxon>
        <taxon>Basidiomycota</taxon>
        <taxon>Agaricomycotina</taxon>
        <taxon>Tremellomycetes</taxon>
        <taxon>Trichosporonales</taxon>
        <taxon>Trichosporonaceae</taxon>
        <taxon>Cutaneotrichosporon</taxon>
    </lineage>
</organism>
<dbReference type="KEGG" id="ccac:CcaHIS019_0502830"/>
<evidence type="ECO:0000313" key="3">
    <source>
        <dbReference type="Proteomes" id="UP001233271"/>
    </source>
</evidence>
<dbReference type="Proteomes" id="UP001233271">
    <property type="component" value="Chromosome 5"/>
</dbReference>
<name>A0AA48QWS0_9TREE</name>
<protein>
    <submittedName>
        <fullName evidence="2">Uncharacterized protein</fullName>
    </submittedName>
</protein>
<dbReference type="RefSeq" id="XP_060457920.1">
    <property type="nucleotide sequence ID" value="XM_060601425.1"/>
</dbReference>
<accession>A0AA48QWS0</accession>
<keyword evidence="3" id="KW-1185">Reference proteome</keyword>
<dbReference type="AlphaFoldDB" id="A0AA48QWS0"/>
<feature type="region of interest" description="Disordered" evidence="1">
    <location>
        <begin position="1"/>
        <end position="46"/>
    </location>
</feature>
<evidence type="ECO:0000313" key="2">
    <source>
        <dbReference type="EMBL" id="BEI92655.1"/>
    </source>
</evidence>